<name>A0A7Z0WK69_9PSEU</name>
<organism evidence="8 9">
    <name type="scientific">Actinophytocola xinjiangensis</name>
    <dbReference type="NCBI Taxonomy" id="485602"/>
    <lineage>
        <taxon>Bacteria</taxon>
        <taxon>Bacillati</taxon>
        <taxon>Actinomycetota</taxon>
        <taxon>Actinomycetes</taxon>
        <taxon>Pseudonocardiales</taxon>
        <taxon>Pseudonocardiaceae</taxon>
    </lineage>
</organism>
<reference evidence="8 9" key="1">
    <citation type="submission" date="2016-12" db="EMBL/GenBank/DDBJ databases">
        <title>The draft genome sequence of Actinophytocola xinjiangensis.</title>
        <authorList>
            <person name="Wang W."/>
            <person name="Yuan L."/>
        </authorList>
    </citation>
    <scope>NUCLEOTIDE SEQUENCE [LARGE SCALE GENOMIC DNA]</scope>
    <source>
        <strain evidence="8 9">CGMCC 4.4663</strain>
    </source>
</reference>
<evidence type="ECO:0000256" key="4">
    <source>
        <dbReference type="ARBA" id="ARBA00022807"/>
    </source>
</evidence>
<evidence type="ECO:0000256" key="2">
    <source>
        <dbReference type="ARBA" id="ARBA00022670"/>
    </source>
</evidence>
<evidence type="ECO:0000313" key="8">
    <source>
        <dbReference type="EMBL" id="OLF08673.1"/>
    </source>
</evidence>
<dbReference type="SUPFAM" id="SSF54001">
    <property type="entry name" value="Cysteine proteinases"/>
    <property type="match status" value="1"/>
</dbReference>
<dbReference type="InterPro" id="IPR000064">
    <property type="entry name" value="NLP_P60_dom"/>
</dbReference>
<keyword evidence="9" id="KW-1185">Reference proteome</keyword>
<dbReference type="Proteomes" id="UP000185696">
    <property type="component" value="Unassembled WGS sequence"/>
</dbReference>
<keyword evidence="3" id="KW-0378">Hydrolase</keyword>
<evidence type="ECO:0000256" key="6">
    <source>
        <dbReference type="SAM" id="SignalP"/>
    </source>
</evidence>
<dbReference type="InterPro" id="IPR038765">
    <property type="entry name" value="Papain-like_cys_pep_sf"/>
</dbReference>
<keyword evidence="4" id="KW-0788">Thiol protease</keyword>
<feature type="coiled-coil region" evidence="5">
    <location>
        <begin position="172"/>
        <end position="217"/>
    </location>
</feature>
<evidence type="ECO:0000313" key="9">
    <source>
        <dbReference type="Proteomes" id="UP000185696"/>
    </source>
</evidence>
<accession>A0A7Z0WK69</accession>
<dbReference type="AlphaFoldDB" id="A0A7Z0WK69"/>
<comment type="similarity">
    <text evidence="1">Belongs to the peptidase C40 family.</text>
</comment>
<evidence type="ECO:0000256" key="3">
    <source>
        <dbReference type="ARBA" id="ARBA00022801"/>
    </source>
</evidence>
<dbReference type="InterPro" id="IPR051794">
    <property type="entry name" value="PG_Endopeptidase_C40"/>
</dbReference>
<dbReference type="Gene3D" id="3.90.1720.10">
    <property type="entry name" value="endopeptidase domain like (from Nostoc punctiforme)"/>
    <property type="match status" value="1"/>
</dbReference>
<dbReference type="PANTHER" id="PTHR47359">
    <property type="entry name" value="PEPTIDOGLYCAN DL-ENDOPEPTIDASE CWLO"/>
    <property type="match status" value="1"/>
</dbReference>
<feature type="chain" id="PRO_5030621072" description="NlpC/P60 domain-containing protein" evidence="6">
    <location>
        <begin position="33"/>
        <end position="359"/>
    </location>
</feature>
<keyword evidence="5" id="KW-0175">Coiled coil</keyword>
<feature type="domain" description="NlpC/P60" evidence="7">
    <location>
        <begin position="237"/>
        <end position="358"/>
    </location>
</feature>
<dbReference type="GO" id="GO:0006508">
    <property type="term" value="P:proteolysis"/>
    <property type="evidence" value="ECO:0007669"/>
    <property type="project" value="UniProtKB-KW"/>
</dbReference>
<proteinExistence type="inferred from homology"/>
<protein>
    <recommendedName>
        <fullName evidence="7">NlpC/P60 domain-containing protein</fullName>
    </recommendedName>
</protein>
<evidence type="ECO:0000256" key="1">
    <source>
        <dbReference type="ARBA" id="ARBA00007074"/>
    </source>
</evidence>
<gene>
    <name evidence="8" type="ORF">BLA60_21870</name>
</gene>
<dbReference type="GO" id="GO:0008234">
    <property type="term" value="F:cysteine-type peptidase activity"/>
    <property type="evidence" value="ECO:0007669"/>
    <property type="project" value="UniProtKB-KW"/>
</dbReference>
<dbReference type="Pfam" id="PF00877">
    <property type="entry name" value="NLPC_P60"/>
    <property type="match status" value="1"/>
</dbReference>
<comment type="caution">
    <text evidence="8">The sequence shown here is derived from an EMBL/GenBank/DDBJ whole genome shotgun (WGS) entry which is preliminary data.</text>
</comment>
<dbReference type="PROSITE" id="PS51935">
    <property type="entry name" value="NLPC_P60"/>
    <property type="match status" value="1"/>
</dbReference>
<keyword evidence="6" id="KW-0732">Signal</keyword>
<dbReference type="EMBL" id="MSIF01000011">
    <property type="protein sequence ID" value="OLF08673.1"/>
    <property type="molecule type" value="Genomic_DNA"/>
</dbReference>
<keyword evidence="2" id="KW-0645">Protease</keyword>
<sequence>MASHRMKRAFRAAVSVTAAIAVVSVSPAPALALPPAHQQPPPPNTASEALAQYNKVAKQATKVNEDLLSAQDDLGNKRKVLKQANADMESAKKAQAQAKIDEEAFRGQVDDLTSASFQGARFNKLSALLTGSSTEDFLERATALGVLAADNEKSLSKLSGAVDMAATAQAKAADAQARAKAATTAAEQLIKKISKTAADLEKQKVAAEAAYDELSAEEQAELAGPGPGDDGVFLGGPGAGGQAAEVAMQQLGKPYVYGNEGPSSFDCSGLMLYAYAAAGITLPRSSRSQYGVGKSVAYGEWKVGDLLFYGSSAGSIHHVAMYIGDGMLVHASQPGVPVKTGAAPDGGGSDYFAARRVVG</sequence>
<feature type="signal peptide" evidence="6">
    <location>
        <begin position="1"/>
        <end position="32"/>
    </location>
</feature>
<evidence type="ECO:0000256" key="5">
    <source>
        <dbReference type="SAM" id="Coils"/>
    </source>
</evidence>
<feature type="coiled-coil region" evidence="5">
    <location>
        <begin position="74"/>
        <end position="101"/>
    </location>
</feature>
<evidence type="ECO:0000259" key="7">
    <source>
        <dbReference type="PROSITE" id="PS51935"/>
    </source>
</evidence>
<dbReference type="PANTHER" id="PTHR47359:SF3">
    <property type="entry name" value="NLP_P60 DOMAIN-CONTAINING PROTEIN-RELATED"/>
    <property type="match status" value="1"/>
</dbReference>